<dbReference type="AlphaFoldDB" id="A0A4P6KDW6"/>
<dbReference type="InterPro" id="IPR013078">
    <property type="entry name" value="His_Pase_superF_clade-1"/>
</dbReference>
<name>A0A4P6KDW6_9MICO</name>
<dbReference type="CDD" id="cd07067">
    <property type="entry name" value="HP_PGM_like"/>
    <property type="match status" value="1"/>
</dbReference>
<feature type="active site" description="Proton donor/acceptor" evidence="3">
    <location>
        <position position="91"/>
    </location>
</feature>
<dbReference type="EMBL" id="CP035806">
    <property type="protein sequence ID" value="QBE48373.1"/>
    <property type="molecule type" value="Genomic_DNA"/>
</dbReference>
<dbReference type="PANTHER" id="PTHR48100:SF1">
    <property type="entry name" value="HISTIDINE PHOSPHATASE FAMILY PROTEIN-RELATED"/>
    <property type="match status" value="1"/>
</dbReference>
<evidence type="ECO:0000256" key="4">
    <source>
        <dbReference type="PIRSR" id="PIRSR613078-2"/>
    </source>
</evidence>
<dbReference type="GO" id="GO:0016791">
    <property type="term" value="F:phosphatase activity"/>
    <property type="evidence" value="ECO:0007669"/>
    <property type="project" value="TreeGrafter"/>
</dbReference>
<dbReference type="SMART" id="SM00855">
    <property type="entry name" value="PGAM"/>
    <property type="match status" value="1"/>
</dbReference>
<dbReference type="GO" id="GO:0005737">
    <property type="term" value="C:cytoplasm"/>
    <property type="evidence" value="ECO:0007669"/>
    <property type="project" value="TreeGrafter"/>
</dbReference>
<dbReference type="InterPro" id="IPR001345">
    <property type="entry name" value="PG/BPGM_mutase_AS"/>
</dbReference>
<accession>A0A4P6KDW6</accession>
<dbReference type="OrthoDB" id="4697614at2"/>
<gene>
    <name evidence="5" type="ORF">EVS81_05570</name>
</gene>
<dbReference type="InterPro" id="IPR050275">
    <property type="entry name" value="PGM_Phosphatase"/>
</dbReference>
<evidence type="ECO:0000256" key="3">
    <source>
        <dbReference type="PIRSR" id="PIRSR613078-1"/>
    </source>
</evidence>
<feature type="active site" description="Tele-phosphohistidine intermediate" evidence="3">
    <location>
        <position position="16"/>
    </location>
</feature>
<keyword evidence="1" id="KW-0324">Glycolysis</keyword>
<keyword evidence="2" id="KW-0413">Isomerase</keyword>
<organism evidence="5 6">
    <name type="scientific">Leucobacter triazinivorans</name>
    <dbReference type="NCBI Taxonomy" id="1784719"/>
    <lineage>
        <taxon>Bacteria</taxon>
        <taxon>Bacillati</taxon>
        <taxon>Actinomycetota</taxon>
        <taxon>Actinomycetes</taxon>
        <taxon>Micrococcales</taxon>
        <taxon>Microbacteriaceae</taxon>
        <taxon>Leucobacter</taxon>
    </lineage>
</organism>
<dbReference type="SUPFAM" id="SSF53254">
    <property type="entry name" value="Phosphoglycerate mutase-like"/>
    <property type="match status" value="1"/>
</dbReference>
<dbReference type="Proteomes" id="UP000289260">
    <property type="component" value="Chromosome"/>
</dbReference>
<feature type="binding site" evidence="4">
    <location>
        <position position="66"/>
    </location>
    <ligand>
        <name>substrate</name>
    </ligand>
</feature>
<reference evidence="5 6" key="1">
    <citation type="submission" date="2019-02" db="EMBL/GenBank/DDBJ databases">
        <authorList>
            <person name="Sun L."/>
            <person name="Pan D."/>
            <person name="Wu X."/>
        </authorList>
    </citation>
    <scope>NUCLEOTIDE SEQUENCE [LARGE SCALE GENOMIC DNA]</scope>
    <source>
        <strain evidence="5 6">JW-1</strain>
    </source>
</reference>
<dbReference type="RefSeq" id="WP_130109511.1">
    <property type="nucleotide sequence ID" value="NZ_CP035806.1"/>
</dbReference>
<evidence type="ECO:0000256" key="2">
    <source>
        <dbReference type="ARBA" id="ARBA00023235"/>
    </source>
</evidence>
<keyword evidence="6" id="KW-1185">Reference proteome</keyword>
<proteinExistence type="predicted"/>
<sequence length="212" mass="22064">MSDSPIPHGSIVVVRHGETDWNIGRRIQGRTEIPLNDTGRAQARAAAGILRESGSWTRVIASPLGRAAETARIIAEGLGLPAPSLDDGVLERDFGPAEGLLVADAAARWPGLDVPGAETLVELAERGAHAVSRHLQEAPGAVVVAHGALIRATLSRLSGQAAPRILNGEAWVLSPHPDGPPTSAARLPGDTAAPLTRALVRRLGAPEMQHAI</sequence>
<evidence type="ECO:0000313" key="6">
    <source>
        <dbReference type="Proteomes" id="UP000289260"/>
    </source>
</evidence>
<evidence type="ECO:0000313" key="5">
    <source>
        <dbReference type="EMBL" id="QBE48373.1"/>
    </source>
</evidence>
<dbReference type="PROSITE" id="PS00175">
    <property type="entry name" value="PG_MUTASE"/>
    <property type="match status" value="1"/>
</dbReference>
<dbReference type="InterPro" id="IPR029033">
    <property type="entry name" value="His_PPase_superfam"/>
</dbReference>
<evidence type="ECO:0000256" key="1">
    <source>
        <dbReference type="ARBA" id="ARBA00023152"/>
    </source>
</evidence>
<dbReference type="Gene3D" id="3.40.50.1240">
    <property type="entry name" value="Phosphoglycerate mutase-like"/>
    <property type="match status" value="1"/>
</dbReference>
<dbReference type="Pfam" id="PF00300">
    <property type="entry name" value="His_Phos_1"/>
    <property type="match status" value="1"/>
</dbReference>
<dbReference type="PANTHER" id="PTHR48100">
    <property type="entry name" value="BROAD-SPECIFICITY PHOSPHATASE YOR283W-RELATED"/>
    <property type="match status" value="1"/>
</dbReference>
<dbReference type="KEGG" id="ltr:EVS81_05570"/>
<feature type="binding site" evidence="4">
    <location>
        <begin position="15"/>
        <end position="22"/>
    </location>
    <ligand>
        <name>substrate</name>
    </ligand>
</feature>
<protein>
    <submittedName>
        <fullName evidence="5">Histidine phosphatase family protein</fullName>
    </submittedName>
</protein>